<feature type="domain" description="Intradiol ring-cleavage dioxygenases" evidence="7">
    <location>
        <begin position="132"/>
        <end position="160"/>
    </location>
</feature>
<dbReference type="RefSeq" id="WP_345415347.1">
    <property type="nucleotide sequence ID" value="NZ_BAABGT010000028.1"/>
</dbReference>
<evidence type="ECO:0000256" key="1">
    <source>
        <dbReference type="ARBA" id="ARBA00001965"/>
    </source>
</evidence>
<evidence type="ECO:0000256" key="6">
    <source>
        <dbReference type="ARBA" id="ARBA00023004"/>
    </source>
</evidence>
<dbReference type="InterPro" id="IPR000627">
    <property type="entry name" value="Intradiol_dOase_C"/>
</dbReference>
<keyword evidence="3" id="KW-0479">Metal-binding</keyword>
<dbReference type="PANTHER" id="PTHR33711:SF7">
    <property type="entry name" value="INTRADIOL RING-CLEAVAGE DIOXYGENASES DOMAIN-CONTAINING PROTEIN-RELATED"/>
    <property type="match status" value="1"/>
</dbReference>
<keyword evidence="5" id="KW-0560">Oxidoreductase</keyword>
<dbReference type="Pfam" id="PF04444">
    <property type="entry name" value="Dioxygenase_N"/>
    <property type="match status" value="1"/>
</dbReference>
<dbReference type="EMBL" id="BAABGT010000028">
    <property type="protein sequence ID" value="GAA4543905.1"/>
    <property type="molecule type" value="Genomic_DNA"/>
</dbReference>
<dbReference type="SUPFAM" id="SSF49482">
    <property type="entry name" value="Aromatic compound dioxygenase"/>
    <property type="match status" value="1"/>
</dbReference>
<dbReference type="PROSITE" id="PS00083">
    <property type="entry name" value="INTRADIOL_DIOXYGENAS"/>
    <property type="match status" value="1"/>
</dbReference>
<evidence type="ECO:0000256" key="4">
    <source>
        <dbReference type="ARBA" id="ARBA00022964"/>
    </source>
</evidence>
<evidence type="ECO:0000313" key="9">
    <source>
        <dbReference type="Proteomes" id="UP001501598"/>
    </source>
</evidence>
<dbReference type="Pfam" id="PF00775">
    <property type="entry name" value="Dioxygenase_C"/>
    <property type="match status" value="1"/>
</dbReference>
<protein>
    <submittedName>
        <fullName evidence="8">Hydroxyquinol 1,2-dioxygenase</fullName>
    </submittedName>
</protein>
<reference evidence="9" key="1">
    <citation type="journal article" date="2019" name="Int. J. Syst. Evol. Microbiol.">
        <title>The Global Catalogue of Microorganisms (GCM) 10K type strain sequencing project: providing services to taxonomists for standard genome sequencing and annotation.</title>
        <authorList>
            <consortium name="The Broad Institute Genomics Platform"/>
            <consortium name="The Broad Institute Genome Sequencing Center for Infectious Disease"/>
            <person name="Wu L."/>
            <person name="Ma J."/>
        </authorList>
    </citation>
    <scope>NUCLEOTIDE SEQUENCE [LARGE SCALE GENOMIC DNA]</scope>
    <source>
        <strain evidence="9">JCM 17906</strain>
    </source>
</reference>
<organism evidence="8 9">
    <name type="scientific">Pseudonocardia xishanensis</name>
    <dbReference type="NCBI Taxonomy" id="630995"/>
    <lineage>
        <taxon>Bacteria</taxon>
        <taxon>Bacillati</taxon>
        <taxon>Actinomycetota</taxon>
        <taxon>Actinomycetes</taxon>
        <taxon>Pseudonocardiales</taxon>
        <taxon>Pseudonocardiaceae</taxon>
        <taxon>Pseudonocardia</taxon>
    </lineage>
</organism>
<evidence type="ECO:0000256" key="5">
    <source>
        <dbReference type="ARBA" id="ARBA00023002"/>
    </source>
</evidence>
<sequence length="290" mass="31182">MTTSPLLFSEERSAEVVAQAFAATPDPRLRELLTALVRHLHAFAKEVDLVQPELDAAIDFLTRTGQTCSAVRQEFVLLSDVLGMSMLVDALTHRADEGTESTVLGPFHMVDSPPRALGDDISGASEGEPTLVTGRVLTTDGRPVPGAVVDIWQADATGYYDVQVSESLDQGTLRGLFTCDDEGHFEFRTILPAAYPIPTDGPVGRLLTATGRHPYRPAHIHVIAEAAGCAPLTTHLFVAGSPYLDSDAVFGVKDSLVLDFPTVTDPGLAERHGLPVPFRHADVQIRLHAC</sequence>
<dbReference type="Proteomes" id="UP001501598">
    <property type="component" value="Unassembled WGS sequence"/>
</dbReference>
<evidence type="ECO:0000259" key="7">
    <source>
        <dbReference type="PROSITE" id="PS00083"/>
    </source>
</evidence>
<name>A0ABP8RNZ9_9PSEU</name>
<comment type="similarity">
    <text evidence="2">Belongs to the intradiol ring-cleavage dioxygenase family.</text>
</comment>
<keyword evidence="9" id="KW-1185">Reference proteome</keyword>
<evidence type="ECO:0000256" key="3">
    <source>
        <dbReference type="ARBA" id="ARBA00022723"/>
    </source>
</evidence>
<proteinExistence type="inferred from homology"/>
<dbReference type="Gene3D" id="2.60.130.10">
    <property type="entry name" value="Aromatic compound dioxygenase"/>
    <property type="match status" value="1"/>
</dbReference>
<gene>
    <name evidence="8" type="ORF">GCM10023175_21260</name>
</gene>
<keyword evidence="6" id="KW-0408">Iron</keyword>
<evidence type="ECO:0000313" key="8">
    <source>
        <dbReference type="EMBL" id="GAA4543905.1"/>
    </source>
</evidence>
<dbReference type="InterPro" id="IPR007535">
    <property type="entry name" value="Catechol_dOase_N"/>
</dbReference>
<evidence type="ECO:0000256" key="2">
    <source>
        <dbReference type="ARBA" id="ARBA00007825"/>
    </source>
</evidence>
<keyword evidence="4" id="KW-0223">Dioxygenase</keyword>
<accession>A0ABP8RNZ9</accession>
<comment type="cofactor">
    <cofactor evidence="1">
        <name>Fe(3+)</name>
        <dbReference type="ChEBI" id="CHEBI:29034"/>
    </cofactor>
</comment>
<dbReference type="PANTHER" id="PTHR33711">
    <property type="entry name" value="DIOXYGENASE, PUTATIVE (AFU_ORTHOLOGUE AFUA_2G02910)-RELATED"/>
    <property type="match status" value="1"/>
</dbReference>
<comment type="caution">
    <text evidence="8">The sequence shown here is derived from an EMBL/GenBank/DDBJ whole genome shotgun (WGS) entry which is preliminary data.</text>
</comment>
<dbReference type="InterPro" id="IPR050770">
    <property type="entry name" value="Intradiol_RC_Dioxygenase"/>
</dbReference>
<dbReference type="InterPro" id="IPR015889">
    <property type="entry name" value="Intradiol_dOase_core"/>
</dbReference>